<dbReference type="AlphaFoldDB" id="A0A7Z7JHV3"/>
<dbReference type="Proteomes" id="UP000257139">
    <property type="component" value="Unassembled WGS sequence"/>
</dbReference>
<name>A0A7Z7JHV3_9BURK</name>
<evidence type="ECO:0000256" key="1">
    <source>
        <dbReference type="SAM" id="MobiDB-lite"/>
    </source>
</evidence>
<protein>
    <submittedName>
        <fullName evidence="2">Uncharacterized protein</fullName>
    </submittedName>
</protein>
<organism evidence="2 3">
    <name type="scientific">Cupriavidus taiwanensis</name>
    <dbReference type="NCBI Taxonomy" id="164546"/>
    <lineage>
        <taxon>Bacteria</taxon>
        <taxon>Pseudomonadati</taxon>
        <taxon>Pseudomonadota</taxon>
        <taxon>Betaproteobacteria</taxon>
        <taxon>Burkholderiales</taxon>
        <taxon>Burkholderiaceae</taxon>
        <taxon>Cupriavidus</taxon>
    </lineage>
</organism>
<proteinExistence type="predicted"/>
<evidence type="ECO:0000313" key="2">
    <source>
        <dbReference type="EMBL" id="SPC25898.1"/>
    </source>
</evidence>
<reference evidence="2 3" key="1">
    <citation type="submission" date="2018-01" db="EMBL/GenBank/DDBJ databases">
        <authorList>
            <person name="Clerissi C."/>
        </authorList>
    </citation>
    <scope>NUCLEOTIDE SEQUENCE [LARGE SCALE GENOMIC DNA]</scope>
    <source>
        <strain evidence="2">Cupriavidus taiwanensis STM 6021</strain>
    </source>
</reference>
<dbReference type="EMBL" id="OGUU01000049">
    <property type="protein sequence ID" value="SPC25898.1"/>
    <property type="molecule type" value="Genomic_DNA"/>
</dbReference>
<feature type="region of interest" description="Disordered" evidence="1">
    <location>
        <begin position="1"/>
        <end position="66"/>
    </location>
</feature>
<gene>
    <name evidence="2" type="ORF">CBM2594_U20085</name>
</gene>
<accession>A0A7Z7JHV3</accession>
<evidence type="ECO:0000313" key="3">
    <source>
        <dbReference type="Proteomes" id="UP000257139"/>
    </source>
</evidence>
<feature type="compositionally biased region" description="Polar residues" evidence="1">
    <location>
        <begin position="17"/>
        <end position="62"/>
    </location>
</feature>
<comment type="caution">
    <text evidence="2">The sequence shown here is derived from an EMBL/GenBank/DDBJ whole genome shotgun (WGS) entry which is preliminary data.</text>
</comment>
<sequence>MNQGLSVRMRLPLASLTPPSSMPTTFQPPSSASPATTGTVRPLTSTTALNWPSNARNETSRGASAACRGIRSATPAAGMGAPSEMAGAAPAGAAAPAVPVNSDSSARFTSALNFAISARAFHKAICDCNAASSDASVCRGVVVASAATAALADDAPAPAAAPAALALDGWAAGVDAGGAASCVRAGGRAACCEAGCDACLRPASAIAAEIGSDMEDAAFAEPATDCSKAAAIAIPR</sequence>